<evidence type="ECO:0000256" key="3">
    <source>
        <dbReference type="SAM" id="MobiDB-lite"/>
    </source>
</evidence>
<evidence type="ECO:0000313" key="7">
    <source>
        <dbReference type="RefSeq" id="XP_022300175.1"/>
    </source>
</evidence>
<dbReference type="InterPro" id="IPR026906">
    <property type="entry name" value="LRR_5"/>
</dbReference>
<feature type="chain" id="PRO_5034623024" evidence="5">
    <location>
        <begin position="25"/>
        <end position="751"/>
    </location>
</feature>
<dbReference type="KEGG" id="cvn:111108518"/>
<evidence type="ECO:0000256" key="1">
    <source>
        <dbReference type="ARBA" id="ARBA00022614"/>
    </source>
</evidence>
<gene>
    <name evidence="7" type="primary">LOC111108518</name>
</gene>
<dbReference type="SMART" id="SM00364">
    <property type="entry name" value="LRR_BAC"/>
    <property type="match status" value="4"/>
</dbReference>
<dbReference type="PANTHER" id="PTHR24366">
    <property type="entry name" value="IG(IMMUNOGLOBULIN) AND LRR(LEUCINE RICH REPEAT) DOMAINS"/>
    <property type="match status" value="1"/>
</dbReference>
<evidence type="ECO:0000256" key="4">
    <source>
        <dbReference type="SAM" id="Phobius"/>
    </source>
</evidence>
<reference evidence="7" key="1">
    <citation type="submission" date="2025-08" db="UniProtKB">
        <authorList>
            <consortium name="RefSeq"/>
        </authorList>
    </citation>
    <scope>IDENTIFICATION</scope>
    <source>
        <tissue evidence="7">Whole sample</tissue>
    </source>
</reference>
<accession>A0A8B8B9S4</accession>
<name>A0A8B8B9S4_CRAVI</name>
<feature type="transmembrane region" description="Helical" evidence="4">
    <location>
        <begin position="699"/>
        <end position="720"/>
    </location>
</feature>
<feature type="compositionally biased region" description="Polar residues" evidence="3">
    <location>
        <begin position="587"/>
        <end position="627"/>
    </location>
</feature>
<dbReference type="Pfam" id="PF13855">
    <property type="entry name" value="LRR_8"/>
    <property type="match status" value="2"/>
</dbReference>
<dbReference type="SMART" id="SM00369">
    <property type="entry name" value="LRR_TYP"/>
    <property type="match status" value="8"/>
</dbReference>
<dbReference type="Pfam" id="PF13306">
    <property type="entry name" value="LRR_5"/>
    <property type="match status" value="1"/>
</dbReference>
<dbReference type="OrthoDB" id="6162670at2759"/>
<dbReference type="Gene3D" id="3.80.10.10">
    <property type="entry name" value="Ribonuclease Inhibitor"/>
    <property type="match status" value="4"/>
</dbReference>
<dbReference type="GeneID" id="111108518"/>
<keyword evidence="4" id="KW-0472">Membrane</keyword>
<keyword evidence="4" id="KW-1133">Transmembrane helix</keyword>
<evidence type="ECO:0000256" key="2">
    <source>
        <dbReference type="ARBA" id="ARBA00022737"/>
    </source>
</evidence>
<dbReference type="FunFam" id="3.80.10.10:FF:001360">
    <property type="entry name" value="Uncharacterized protein"/>
    <property type="match status" value="1"/>
</dbReference>
<feature type="region of interest" description="Disordered" evidence="3">
    <location>
        <begin position="646"/>
        <end position="682"/>
    </location>
</feature>
<dbReference type="InterPro" id="IPR032675">
    <property type="entry name" value="LRR_dom_sf"/>
</dbReference>
<dbReference type="PROSITE" id="PS51450">
    <property type="entry name" value="LRR"/>
    <property type="match status" value="3"/>
</dbReference>
<keyword evidence="2" id="KW-0677">Repeat</keyword>
<feature type="compositionally biased region" description="Polar residues" evidence="3">
    <location>
        <begin position="659"/>
        <end position="676"/>
    </location>
</feature>
<proteinExistence type="predicted"/>
<dbReference type="RefSeq" id="XP_022300175.1">
    <property type="nucleotide sequence ID" value="XM_022444467.1"/>
</dbReference>
<keyword evidence="5" id="KW-0732">Signal</keyword>
<protein>
    <submittedName>
        <fullName evidence="7">Insulin-like growth factor-binding protein complex acid labile subunit</fullName>
    </submittedName>
</protein>
<dbReference type="SUPFAM" id="SSF52058">
    <property type="entry name" value="L domain-like"/>
    <property type="match status" value="2"/>
</dbReference>
<keyword evidence="4" id="KW-0812">Transmembrane</keyword>
<keyword evidence="6" id="KW-1185">Reference proteome</keyword>
<organism evidence="6 7">
    <name type="scientific">Crassostrea virginica</name>
    <name type="common">Eastern oyster</name>
    <dbReference type="NCBI Taxonomy" id="6565"/>
    <lineage>
        <taxon>Eukaryota</taxon>
        <taxon>Metazoa</taxon>
        <taxon>Spiralia</taxon>
        <taxon>Lophotrochozoa</taxon>
        <taxon>Mollusca</taxon>
        <taxon>Bivalvia</taxon>
        <taxon>Autobranchia</taxon>
        <taxon>Pteriomorphia</taxon>
        <taxon>Ostreida</taxon>
        <taxon>Ostreoidea</taxon>
        <taxon>Ostreidae</taxon>
        <taxon>Crassostrea</taxon>
    </lineage>
</organism>
<dbReference type="PANTHER" id="PTHR24366:SF172">
    <property type="entry name" value="LRRCT DOMAIN-CONTAINING PROTEIN"/>
    <property type="match status" value="1"/>
</dbReference>
<dbReference type="InterPro" id="IPR003591">
    <property type="entry name" value="Leu-rich_rpt_typical-subtyp"/>
</dbReference>
<keyword evidence="1" id="KW-0433">Leucine-rich repeat</keyword>
<evidence type="ECO:0000313" key="6">
    <source>
        <dbReference type="Proteomes" id="UP000694844"/>
    </source>
</evidence>
<dbReference type="Proteomes" id="UP000694844">
    <property type="component" value="Chromosome 8"/>
</dbReference>
<dbReference type="InterPro" id="IPR001611">
    <property type="entry name" value="Leu-rich_rpt"/>
</dbReference>
<feature type="signal peptide" evidence="5">
    <location>
        <begin position="1"/>
        <end position="24"/>
    </location>
</feature>
<sequence length="751" mass="83568">MQTKVIRTCVRLVSLCACISLVMASTEADDCFPCACSFTTWQGRSYILFADCSSRNLSYIPDINTEIYILDLSNNAIEAGELLKLSRFRFLMVLWIQNISLKKLPKELSSAVSHIREFDLTGNKLDVFSSDSLASIRYLEEVKGLEAAYFKENAFHGFGSLKTLDITLSQSNISENIFSDLKLSSLTLRITTSEIFPTNLLSFGKTSLSYLSIFAPRVTYLSDMVFDGLSRLEIASLNFESLQSLPLHLFFNPSNENMPTHLLSLSIHGVKSLPRDILRNQQRLESLTLSGVEDLPSGIFDGIQTLHHLNLSTSNVRRVSPYWFNDLGSLKSLNLSHTGLRELGNNSFVGLNSLSVLDISGNHLTSLPESVFQTFRETLHHVNLSDNAIRHITEKIFWELFSLLSLDLSHNGIVKISTRSFNHLSKMQILNLRNNSLYYIPEDVLQYQHDLRHLDLSNNSLQSIPKTLLQNAIALRFLDVSNNPVATFPENFLEHSRFLETLKMEGNPLHCDCRLFVIRSQTSGPMLNMTGICVSPEHLKGMSLNTASFTDNCISSTTESHVLTSTAFKITTETTPLTSSDPEKETFSSTNSPFKSTISSPSRSVLPNVTSFQQKTTDKTVPSTDAMSFSQTTTPFSQTTTSFYQTTTLTSSSREETSANAPTKPSSTMKDTTGDTTSEKPVVFEGKDYGGIPSSGMKAFYIAMTVIGTLFVISVTAYVIRRGRLALRSRSYSVNERIVIAQEEANASSNP</sequence>
<dbReference type="AlphaFoldDB" id="A0A8B8B9S4"/>
<evidence type="ECO:0000256" key="5">
    <source>
        <dbReference type="SAM" id="SignalP"/>
    </source>
</evidence>
<feature type="region of interest" description="Disordered" evidence="3">
    <location>
        <begin position="574"/>
        <end position="633"/>
    </location>
</feature>